<evidence type="ECO:0000313" key="7">
    <source>
        <dbReference type="Proteomes" id="UP000217199"/>
    </source>
</evidence>
<comment type="caution">
    <text evidence="6">The sequence shown here is derived from an EMBL/GenBank/DDBJ whole genome shotgun (WGS) entry which is preliminary data.</text>
</comment>
<sequence length="204" mass="21914">MSLTRQFFREFRPLFRMLEEPFGRQAPTSSLLFPRNSGGSLFADHPGFGFGGGFNNVPAVDVSEEPNAFVVEAEIPGVKKENLDVRIGDNGQSLTIEGRTFVRSVGGGPTSAEGGETPTPAQTQAQATEVPASNDTTQSLTQSNSNSTQLSTERTFTASSSFSRTIWLPKRVDGSSVSAKLSDGILTIRIPKAEDQESVKVNIE</sequence>
<keyword evidence="7" id="KW-1185">Reference proteome</keyword>
<protein>
    <submittedName>
        <fullName evidence="6">HSP20-like chaperone</fullName>
    </submittedName>
</protein>
<dbReference type="InParanoid" id="A0A286UBI4"/>
<dbReference type="EMBL" id="NBII01000007">
    <property type="protein sequence ID" value="PAV16930.1"/>
    <property type="molecule type" value="Genomic_DNA"/>
</dbReference>
<feature type="compositionally biased region" description="Low complexity" evidence="4">
    <location>
        <begin position="117"/>
        <end position="128"/>
    </location>
</feature>
<dbReference type="AlphaFoldDB" id="A0A286UBI4"/>
<dbReference type="SUPFAM" id="SSF49764">
    <property type="entry name" value="HSP20-like chaperones"/>
    <property type="match status" value="1"/>
</dbReference>
<feature type="compositionally biased region" description="Low complexity" evidence="4">
    <location>
        <begin position="136"/>
        <end position="155"/>
    </location>
</feature>
<dbReference type="PANTHER" id="PTHR11527">
    <property type="entry name" value="HEAT-SHOCK PROTEIN 20 FAMILY MEMBER"/>
    <property type="match status" value="1"/>
</dbReference>
<dbReference type="STRING" id="2282107.A0A286UBI4"/>
<name>A0A286UBI4_9AGAM</name>
<reference evidence="6 7" key="1">
    <citation type="journal article" date="2017" name="Mol. Ecol.">
        <title>Comparative and population genomic landscape of Phellinus noxius: A hypervariable fungus causing root rot in trees.</title>
        <authorList>
            <person name="Chung C.L."/>
            <person name="Lee T.J."/>
            <person name="Akiba M."/>
            <person name="Lee H.H."/>
            <person name="Kuo T.H."/>
            <person name="Liu D."/>
            <person name="Ke H.M."/>
            <person name="Yokoi T."/>
            <person name="Roa M.B."/>
            <person name="Lu M.J."/>
            <person name="Chang Y.Y."/>
            <person name="Ann P.J."/>
            <person name="Tsai J.N."/>
            <person name="Chen C.Y."/>
            <person name="Tzean S.S."/>
            <person name="Ota Y."/>
            <person name="Hattori T."/>
            <person name="Sahashi N."/>
            <person name="Liou R.F."/>
            <person name="Kikuchi T."/>
            <person name="Tsai I.J."/>
        </authorList>
    </citation>
    <scope>NUCLEOTIDE SEQUENCE [LARGE SCALE GENOMIC DNA]</scope>
    <source>
        <strain evidence="6 7">FFPRI411160</strain>
    </source>
</reference>
<feature type="domain" description="SHSP" evidence="5">
    <location>
        <begin position="51"/>
        <end position="204"/>
    </location>
</feature>
<accession>A0A286UBI4</accession>
<feature type="region of interest" description="Disordered" evidence="4">
    <location>
        <begin position="101"/>
        <end position="155"/>
    </location>
</feature>
<evidence type="ECO:0000256" key="2">
    <source>
        <dbReference type="PROSITE-ProRule" id="PRU00285"/>
    </source>
</evidence>
<dbReference type="OrthoDB" id="1431247at2759"/>
<dbReference type="Pfam" id="PF00011">
    <property type="entry name" value="HSP20"/>
    <property type="match status" value="1"/>
</dbReference>
<organism evidence="6 7">
    <name type="scientific">Pyrrhoderma noxium</name>
    <dbReference type="NCBI Taxonomy" id="2282107"/>
    <lineage>
        <taxon>Eukaryota</taxon>
        <taxon>Fungi</taxon>
        <taxon>Dikarya</taxon>
        <taxon>Basidiomycota</taxon>
        <taxon>Agaricomycotina</taxon>
        <taxon>Agaricomycetes</taxon>
        <taxon>Hymenochaetales</taxon>
        <taxon>Hymenochaetaceae</taxon>
        <taxon>Pyrrhoderma</taxon>
    </lineage>
</organism>
<dbReference type="InterPro" id="IPR031107">
    <property type="entry name" value="Small_HSP"/>
</dbReference>
<dbReference type="Proteomes" id="UP000217199">
    <property type="component" value="Unassembled WGS sequence"/>
</dbReference>
<comment type="similarity">
    <text evidence="2 3">Belongs to the small heat shock protein (HSP20) family.</text>
</comment>
<evidence type="ECO:0000259" key="5">
    <source>
        <dbReference type="PROSITE" id="PS01031"/>
    </source>
</evidence>
<gene>
    <name evidence="6" type="ORF">PNOK_0699400</name>
</gene>
<proteinExistence type="inferred from homology"/>
<evidence type="ECO:0000256" key="4">
    <source>
        <dbReference type="SAM" id="MobiDB-lite"/>
    </source>
</evidence>
<dbReference type="PROSITE" id="PS01031">
    <property type="entry name" value="SHSP"/>
    <property type="match status" value="1"/>
</dbReference>
<dbReference type="InterPro" id="IPR002068">
    <property type="entry name" value="A-crystallin/Hsp20_dom"/>
</dbReference>
<evidence type="ECO:0000256" key="1">
    <source>
        <dbReference type="ARBA" id="ARBA00023016"/>
    </source>
</evidence>
<evidence type="ECO:0000313" key="6">
    <source>
        <dbReference type="EMBL" id="PAV16930.1"/>
    </source>
</evidence>
<dbReference type="CDD" id="cd06464">
    <property type="entry name" value="ACD_sHsps-like"/>
    <property type="match status" value="1"/>
</dbReference>
<dbReference type="InterPro" id="IPR008978">
    <property type="entry name" value="HSP20-like_chaperone"/>
</dbReference>
<dbReference type="Gene3D" id="2.60.40.790">
    <property type="match status" value="1"/>
</dbReference>
<keyword evidence="1" id="KW-0346">Stress response</keyword>
<evidence type="ECO:0000256" key="3">
    <source>
        <dbReference type="RuleBase" id="RU003616"/>
    </source>
</evidence>